<protein>
    <submittedName>
        <fullName evidence="1">Uncharacterized protein</fullName>
    </submittedName>
</protein>
<dbReference type="EMBL" id="CAJNIZ010043299">
    <property type="protein sequence ID" value="CAE7656659.1"/>
    <property type="molecule type" value="Genomic_DNA"/>
</dbReference>
<organism evidence="1 2">
    <name type="scientific">Symbiodinium pilosum</name>
    <name type="common">Dinoflagellate</name>
    <dbReference type="NCBI Taxonomy" id="2952"/>
    <lineage>
        <taxon>Eukaryota</taxon>
        <taxon>Sar</taxon>
        <taxon>Alveolata</taxon>
        <taxon>Dinophyceae</taxon>
        <taxon>Suessiales</taxon>
        <taxon>Symbiodiniaceae</taxon>
        <taxon>Symbiodinium</taxon>
    </lineage>
</organism>
<evidence type="ECO:0000313" key="2">
    <source>
        <dbReference type="Proteomes" id="UP000649617"/>
    </source>
</evidence>
<keyword evidence="2" id="KW-1185">Reference proteome</keyword>
<dbReference type="OrthoDB" id="418933at2759"/>
<reference evidence="1" key="1">
    <citation type="submission" date="2021-02" db="EMBL/GenBank/DDBJ databases">
        <authorList>
            <person name="Dougan E. K."/>
            <person name="Rhodes N."/>
            <person name="Thang M."/>
            <person name="Chan C."/>
        </authorList>
    </citation>
    <scope>NUCLEOTIDE SEQUENCE</scope>
</reference>
<name>A0A812VZL9_SYMPI</name>
<comment type="caution">
    <text evidence="1">The sequence shown here is derived from an EMBL/GenBank/DDBJ whole genome shotgun (WGS) entry which is preliminary data.</text>
</comment>
<gene>
    <name evidence="1" type="ORF">SPIL2461_LOCUS17658</name>
</gene>
<feature type="non-terminal residue" evidence="1">
    <location>
        <position position="1"/>
    </location>
</feature>
<feature type="non-terminal residue" evidence="1">
    <location>
        <position position="82"/>
    </location>
</feature>
<sequence>VGVSSHDEWSRIRVSILDKLQKRGWGTCFERYSVSAPIGSAAYQRARGDLFLCARKDPKVTLDIATYITEGSIAYAQKYCLP</sequence>
<proteinExistence type="predicted"/>
<evidence type="ECO:0000313" key="1">
    <source>
        <dbReference type="EMBL" id="CAE7656659.1"/>
    </source>
</evidence>
<dbReference type="Proteomes" id="UP000649617">
    <property type="component" value="Unassembled WGS sequence"/>
</dbReference>
<dbReference type="AlphaFoldDB" id="A0A812VZL9"/>
<accession>A0A812VZL9</accession>